<evidence type="ECO:0000256" key="1">
    <source>
        <dbReference type="SAM" id="MobiDB-lite"/>
    </source>
</evidence>
<keyword evidence="3" id="KW-1185">Reference proteome</keyword>
<reference evidence="2" key="1">
    <citation type="submission" date="2022-02" db="EMBL/GenBank/DDBJ databases">
        <title>Corynebacterium sp. from urogenital microbiome.</title>
        <authorList>
            <person name="Cappelli E.A."/>
            <person name="Ribeiro T.G."/>
            <person name="Peixe L."/>
        </authorList>
    </citation>
    <scope>NUCLEOTIDE SEQUENCE</scope>
    <source>
        <strain evidence="2">C8Ua_174</strain>
    </source>
</reference>
<evidence type="ECO:0000313" key="3">
    <source>
        <dbReference type="Proteomes" id="UP001146469"/>
    </source>
</evidence>
<dbReference type="RefSeq" id="WP_035003379.1">
    <property type="nucleotide sequence ID" value="NZ_JAKMUT010000007.1"/>
</dbReference>
<organism evidence="2 3">
    <name type="scientific">Corynebacterium evansiae</name>
    <dbReference type="NCBI Taxonomy" id="2913499"/>
    <lineage>
        <taxon>Bacteria</taxon>
        <taxon>Bacillati</taxon>
        <taxon>Actinomycetota</taxon>
        <taxon>Actinomycetes</taxon>
        <taxon>Mycobacteriales</taxon>
        <taxon>Corynebacteriaceae</taxon>
        <taxon>Corynebacterium</taxon>
    </lineage>
</organism>
<dbReference type="AlphaFoldDB" id="A0A9X3LLD1"/>
<dbReference type="EMBL" id="JAKMUT010000007">
    <property type="protein sequence ID" value="MCZ9290262.1"/>
    <property type="molecule type" value="Genomic_DNA"/>
</dbReference>
<name>A0A9X3LLD1_9CORY</name>
<comment type="caution">
    <text evidence="2">The sequence shown here is derived from an EMBL/GenBank/DDBJ whole genome shotgun (WGS) entry which is preliminary data.</text>
</comment>
<feature type="region of interest" description="Disordered" evidence="1">
    <location>
        <begin position="42"/>
        <end position="63"/>
    </location>
</feature>
<sequence length="185" mass="19606">MSENVTSEKPVTILVVHHSPTEKAQKLADTVLAAARAAAEEVNAELSPATGGEPGREPGEGAGQPAVQVLERQALEPDVEELRGADAVILGTTANFGYISGALKHYFDTVYVPVLEEKKATPTSWWIRGGYDTTGAEKAMRSILTGLEWETVAEPVEFTGDIEPHLAELEAMAQAVVGQAVASII</sequence>
<proteinExistence type="predicted"/>
<gene>
    <name evidence="2" type="ORF">L8V00_08620</name>
</gene>
<feature type="compositionally biased region" description="Low complexity" evidence="1">
    <location>
        <begin position="42"/>
        <end position="51"/>
    </location>
</feature>
<dbReference type="SUPFAM" id="SSF52218">
    <property type="entry name" value="Flavoproteins"/>
    <property type="match status" value="1"/>
</dbReference>
<accession>A0A9X3LLD1</accession>
<dbReference type="Gene3D" id="3.40.50.360">
    <property type="match status" value="1"/>
</dbReference>
<evidence type="ECO:0000313" key="2">
    <source>
        <dbReference type="EMBL" id="MCZ9290262.1"/>
    </source>
</evidence>
<protein>
    <submittedName>
        <fullName evidence="2">NAD(P)H-dependent oxidoreductase</fullName>
    </submittedName>
</protein>
<dbReference type="Proteomes" id="UP001146469">
    <property type="component" value="Unassembled WGS sequence"/>
</dbReference>
<dbReference type="InterPro" id="IPR029039">
    <property type="entry name" value="Flavoprotein-like_sf"/>
</dbReference>